<evidence type="ECO:0000256" key="1">
    <source>
        <dbReference type="SAM" id="MobiDB-lite"/>
    </source>
</evidence>
<protein>
    <submittedName>
        <fullName evidence="2">Uncharacterized protein</fullName>
    </submittedName>
</protein>
<dbReference type="Proteomes" id="UP000593579">
    <property type="component" value="Unassembled WGS sequence"/>
</dbReference>
<feature type="region of interest" description="Disordered" evidence="1">
    <location>
        <begin position="1"/>
        <end position="27"/>
    </location>
</feature>
<sequence>MGSQTSKVDHENDEIQPKVPPLLTRKLQEIEKPRFGSSLSKQILLQHCPEDGSCSDRKSSAVLSLEPDDDNVGSANIAPHPMVSDKDILSVAGEGENKEDGNNAEARKLINKETRSVEKLSLEGKEAHKKIVEERRPCLTCPGSPSFKFYLTENEKEDDCSSKDDLLIKGSLSDTDIDAAKEIFESVSSTEEPSSKLKRRGRRKMRFRRVIPTGKPVKNFLKVKSCYYPSCDDQKLNRHYSKSSSNVKS</sequence>
<organism evidence="2 3">
    <name type="scientific">Gossypium gossypioides</name>
    <name type="common">Mexican cotton</name>
    <name type="synonym">Selera gossypioides</name>
    <dbReference type="NCBI Taxonomy" id="34282"/>
    <lineage>
        <taxon>Eukaryota</taxon>
        <taxon>Viridiplantae</taxon>
        <taxon>Streptophyta</taxon>
        <taxon>Embryophyta</taxon>
        <taxon>Tracheophyta</taxon>
        <taxon>Spermatophyta</taxon>
        <taxon>Magnoliopsida</taxon>
        <taxon>eudicotyledons</taxon>
        <taxon>Gunneridae</taxon>
        <taxon>Pentapetalae</taxon>
        <taxon>rosids</taxon>
        <taxon>malvids</taxon>
        <taxon>Malvales</taxon>
        <taxon>Malvaceae</taxon>
        <taxon>Malvoideae</taxon>
        <taxon>Gossypium</taxon>
    </lineage>
</organism>
<reference evidence="2 3" key="1">
    <citation type="journal article" date="2019" name="Genome Biol. Evol.">
        <title>Insights into the evolution of the New World diploid cottons (Gossypium, subgenus Houzingenia) based on genome sequencing.</title>
        <authorList>
            <person name="Grover C.E."/>
            <person name="Arick M.A. 2nd"/>
            <person name="Thrash A."/>
            <person name="Conover J.L."/>
            <person name="Sanders W.S."/>
            <person name="Peterson D.G."/>
            <person name="Frelichowski J.E."/>
            <person name="Scheffler J.A."/>
            <person name="Scheffler B.E."/>
            <person name="Wendel J.F."/>
        </authorList>
    </citation>
    <scope>NUCLEOTIDE SEQUENCE [LARGE SCALE GENOMIC DNA]</scope>
    <source>
        <strain evidence="2">5</strain>
        <tissue evidence="2">Leaf</tissue>
    </source>
</reference>
<evidence type="ECO:0000313" key="2">
    <source>
        <dbReference type="EMBL" id="MBA0744159.1"/>
    </source>
</evidence>
<gene>
    <name evidence="2" type="ORF">Gogos_006796</name>
</gene>
<feature type="region of interest" description="Disordered" evidence="1">
    <location>
        <begin position="49"/>
        <end position="82"/>
    </location>
</feature>
<dbReference type="OrthoDB" id="1903040at2759"/>
<name>A0A7J9C6U6_GOSGO</name>
<evidence type="ECO:0000313" key="3">
    <source>
        <dbReference type="Proteomes" id="UP000593579"/>
    </source>
</evidence>
<feature type="compositionally biased region" description="Basic and acidic residues" evidence="1">
    <location>
        <begin position="49"/>
        <end position="59"/>
    </location>
</feature>
<feature type="compositionally biased region" description="Basic and acidic residues" evidence="1">
    <location>
        <begin position="7"/>
        <end position="16"/>
    </location>
</feature>
<dbReference type="EMBL" id="JABEZY010000008">
    <property type="protein sequence ID" value="MBA0744159.1"/>
    <property type="molecule type" value="Genomic_DNA"/>
</dbReference>
<proteinExistence type="predicted"/>
<accession>A0A7J9C6U6</accession>
<comment type="caution">
    <text evidence="2">The sequence shown here is derived from an EMBL/GenBank/DDBJ whole genome shotgun (WGS) entry which is preliminary data.</text>
</comment>
<keyword evidence="3" id="KW-1185">Reference proteome</keyword>
<dbReference type="AlphaFoldDB" id="A0A7J9C6U6"/>